<dbReference type="GO" id="GO:0005886">
    <property type="term" value="C:plasma membrane"/>
    <property type="evidence" value="ECO:0007669"/>
    <property type="project" value="TreeGrafter"/>
</dbReference>
<proteinExistence type="predicted"/>
<name>A0A3B0X6A1_9ZZZZ</name>
<evidence type="ECO:0000256" key="1">
    <source>
        <dbReference type="SAM" id="Phobius"/>
    </source>
</evidence>
<gene>
    <name evidence="3" type="ORF">MNBD_GAMMA09-1121</name>
</gene>
<evidence type="ECO:0000313" key="3">
    <source>
        <dbReference type="EMBL" id="VAW63838.1"/>
    </source>
</evidence>
<keyword evidence="1" id="KW-0812">Transmembrane</keyword>
<accession>A0A3B0X6A1</accession>
<dbReference type="GO" id="GO:0090313">
    <property type="term" value="P:regulation of protein targeting to membrane"/>
    <property type="evidence" value="ECO:0007669"/>
    <property type="project" value="TreeGrafter"/>
</dbReference>
<protein>
    <recommendedName>
        <fullName evidence="2">AsmA domain-containing protein</fullName>
    </recommendedName>
</protein>
<evidence type="ECO:0000259" key="2">
    <source>
        <dbReference type="Pfam" id="PF05170"/>
    </source>
</evidence>
<keyword evidence="1" id="KW-1133">Transmembrane helix</keyword>
<feature type="domain" description="AsmA" evidence="2">
    <location>
        <begin position="246"/>
        <end position="544"/>
    </location>
</feature>
<dbReference type="Pfam" id="PF05170">
    <property type="entry name" value="AsmA"/>
    <property type="match status" value="2"/>
</dbReference>
<dbReference type="PANTHER" id="PTHR30441:SF4">
    <property type="entry name" value="PROTEIN ASMA"/>
    <property type="match status" value="1"/>
</dbReference>
<feature type="domain" description="AsmA" evidence="2">
    <location>
        <begin position="1"/>
        <end position="163"/>
    </location>
</feature>
<reference evidence="3" key="1">
    <citation type="submission" date="2018-06" db="EMBL/GenBank/DDBJ databases">
        <authorList>
            <person name="Zhirakovskaya E."/>
        </authorList>
    </citation>
    <scope>NUCLEOTIDE SEQUENCE</scope>
</reference>
<dbReference type="InterPro" id="IPR052894">
    <property type="entry name" value="AsmA-related"/>
</dbReference>
<dbReference type="InterPro" id="IPR007844">
    <property type="entry name" value="AsmA"/>
</dbReference>
<dbReference type="PANTHER" id="PTHR30441">
    <property type="entry name" value="DUF748 DOMAIN-CONTAINING PROTEIN"/>
    <property type="match status" value="1"/>
</dbReference>
<dbReference type="EMBL" id="UOFI01000050">
    <property type="protein sequence ID" value="VAW63838.1"/>
    <property type="molecule type" value="Genomic_DNA"/>
</dbReference>
<keyword evidence="1" id="KW-0472">Membrane</keyword>
<organism evidence="3">
    <name type="scientific">hydrothermal vent metagenome</name>
    <dbReference type="NCBI Taxonomy" id="652676"/>
    <lineage>
        <taxon>unclassified sequences</taxon>
        <taxon>metagenomes</taxon>
        <taxon>ecological metagenomes</taxon>
    </lineage>
</organism>
<sequence length="650" mass="71391">MKRYLKYSLQVLILYILLMLVIFNFTNVNFLKPYIGGYASDLLGRELILGGDIKLSLFPPVGVTVEGVKLKNLPWSENEYFIESELASVSLVLSALVVGDIEIESIRLKGVYLNFEKNNENEKNWVFDALTDDKEQKKGSAVSAVVLPFSADVEIALNDLSINYSGGGVNQQVFVSEMKLQGADTADIELRGLYNEIPVNLKLQTKPLKDVLNSDVLPLKLVGDFGGINFNVKADIGLTKNSPAEINLIYDIKMSDLETINQLIKQNIKLPGALSAAGKLIKNNDTIYLEVNKGTLGKTHFNGDIKYRRYGKVPDIDARLMIVDLDLNELEGGFLSGNIKNKGVPEKNIDASENNENPLFSNAHIPVKMFRILNADIDIKIIGVEHDFLEIEVIKLQARLKNGVLNVNRLYIENQSKEVLEANARLDAGGPGPLRLMSSLHIENIQLDKNDVLKKYVSGAKTDMEMNITSKGASVEELMGNLNGRLTVKVGKGVIKDDLLKFMGSNFIIDIVEAVNPIADKKNTTNLECAVVNLDIKDGVITSDKGIAMKTEKIQVVSSGVIDLKNETLEFGIRPQARKGVELNLNSLASMVKISGSVRSPDISMSLKDTAIVYSFFATGGATYLAKSLFDSATRDSSPCKTAARVAEKK</sequence>
<feature type="transmembrane region" description="Helical" evidence="1">
    <location>
        <begin position="7"/>
        <end position="25"/>
    </location>
</feature>
<dbReference type="AlphaFoldDB" id="A0A3B0X6A1"/>